<feature type="region of interest" description="Disordered" evidence="1">
    <location>
        <begin position="1"/>
        <end position="39"/>
    </location>
</feature>
<gene>
    <name evidence="3" type="ORF">I4J89_48915</name>
</gene>
<feature type="transmembrane region" description="Helical" evidence="2">
    <location>
        <begin position="84"/>
        <end position="105"/>
    </location>
</feature>
<evidence type="ECO:0000313" key="4">
    <source>
        <dbReference type="Proteomes" id="UP000598146"/>
    </source>
</evidence>
<dbReference type="RefSeq" id="WP_196421078.1">
    <property type="nucleotide sequence ID" value="NZ_JADQTO010000077.1"/>
</dbReference>
<evidence type="ECO:0000313" key="3">
    <source>
        <dbReference type="EMBL" id="MBG0569342.1"/>
    </source>
</evidence>
<keyword evidence="2" id="KW-0472">Membrane</keyword>
<protein>
    <submittedName>
        <fullName evidence="3">Uncharacterized protein</fullName>
    </submittedName>
</protein>
<feature type="transmembrane region" description="Helical" evidence="2">
    <location>
        <begin position="154"/>
        <end position="176"/>
    </location>
</feature>
<sequence>MTTPPGAGPSGAGSLSAPGAAPTTPSGTAPSAAPSAGPSPRRKVFQEIGKWIFVTFAMAVIAPFIVAIPARVAVAAESGQQVETLALIGVPEMAVACGNMMWGAFKDACDAHSFEISFRIFLLSVTGPAGTILFLVAFFGRKVTLDNFGDLPTWIQLLAVFSAITSIGISSVTSVVKGMA</sequence>
<feature type="transmembrane region" description="Helical" evidence="2">
    <location>
        <begin position="117"/>
        <end position="139"/>
    </location>
</feature>
<feature type="compositionally biased region" description="Low complexity" evidence="1">
    <location>
        <begin position="12"/>
        <end position="39"/>
    </location>
</feature>
<keyword evidence="4" id="KW-1185">Reference proteome</keyword>
<keyword evidence="2" id="KW-1133">Transmembrane helix</keyword>
<comment type="caution">
    <text evidence="3">The sequence shown here is derived from an EMBL/GenBank/DDBJ whole genome shotgun (WGS) entry which is preliminary data.</text>
</comment>
<dbReference type="EMBL" id="JADQTO010000077">
    <property type="protein sequence ID" value="MBG0569342.1"/>
    <property type="molecule type" value="Genomic_DNA"/>
</dbReference>
<organism evidence="3 4">
    <name type="scientific">Actinoplanes aureus</name>
    <dbReference type="NCBI Taxonomy" id="2792083"/>
    <lineage>
        <taxon>Bacteria</taxon>
        <taxon>Bacillati</taxon>
        <taxon>Actinomycetota</taxon>
        <taxon>Actinomycetes</taxon>
        <taxon>Micromonosporales</taxon>
        <taxon>Micromonosporaceae</taxon>
        <taxon>Actinoplanes</taxon>
    </lineage>
</organism>
<feature type="transmembrane region" description="Helical" evidence="2">
    <location>
        <begin position="51"/>
        <end position="72"/>
    </location>
</feature>
<evidence type="ECO:0000256" key="2">
    <source>
        <dbReference type="SAM" id="Phobius"/>
    </source>
</evidence>
<dbReference type="AlphaFoldDB" id="A0A931CJU5"/>
<accession>A0A931CJU5</accession>
<evidence type="ECO:0000256" key="1">
    <source>
        <dbReference type="SAM" id="MobiDB-lite"/>
    </source>
</evidence>
<proteinExistence type="predicted"/>
<reference evidence="3" key="1">
    <citation type="submission" date="2020-11" db="EMBL/GenBank/DDBJ databases">
        <title>Isolation and identification of active actinomycetes.</title>
        <authorList>
            <person name="Sun X."/>
        </authorList>
    </citation>
    <scope>NUCLEOTIDE SEQUENCE</scope>
    <source>
        <strain evidence="3">NEAU-A11</strain>
    </source>
</reference>
<keyword evidence="2" id="KW-0812">Transmembrane</keyword>
<name>A0A931CJU5_9ACTN</name>
<dbReference type="Proteomes" id="UP000598146">
    <property type="component" value="Unassembled WGS sequence"/>
</dbReference>